<dbReference type="EMBL" id="BPLR01010881">
    <property type="protein sequence ID" value="GIY42668.1"/>
    <property type="molecule type" value="Genomic_DNA"/>
</dbReference>
<name>A0AAV4T7M3_CAEEX</name>
<evidence type="ECO:0000313" key="2">
    <source>
        <dbReference type="Proteomes" id="UP001054945"/>
    </source>
</evidence>
<protein>
    <submittedName>
        <fullName evidence="1">Uncharacterized protein</fullName>
    </submittedName>
</protein>
<dbReference type="Proteomes" id="UP001054945">
    <property type="component" value="Unassembled WGS sequence"/>
</dbReference>
<accession>A0AAV4T7M3</accession>
<keyword evidence="2" id="KW-1185">Reference proteome</keyword>
<dbReference type="AlphaFoldDB" id="A0AAV4T7M3"/>
<reference evidence="1 2" key="1">
    <citation type="submission" date="2021-06" db="EMBL/GenBank/DDBJ databases">
        <title>Caerostris extrusa draft genome.</title>
        <authorList>
            <person name="Kono N."/>
            <person name="Arakawa K."/>
        </authorList>
    </citation>
    <scope>NUCLEOTIDE SEQUENCE [LARGE SCALE GENOMIC DNA]</scope>
</reference>
<comment type="caution">
    <text evidence="1">The sequence shown here is derived from an EMBL/GenBank/DDBJ whole genome shotgun (WGS) entry which is preliminary data.</text>
</comment>
<proteinExistence type="predicted"/>
<sequence length="126" mass="14228">MIFPHTRPAAVATVECRLDRPTDRKNTMVDRDHIHICRLVPPSRGDEDPSSGSVIRSTFHSSVCQCGGRFPPTNLKSSHPSFESRGPPSRTSLARCQTNYFLKLASICGWVEWSCQEMVRSHFGRR</sequence>
<gene>
    <name evidence="1" type="ORF">CEXT_388691</name>
</gene>
<organism evidence="1 2">
    <name type="scientific">Caerostris extrusa</name>
    <name type="common">Bark spider</name>
    <name type="synonym">Caerostris bankana</name>
    <dbReference type="NCBI Taxonomy" id="172846"/>
    <lineage>
        <taxon>Eukaryota</taxon>
        <taxon>Metazoa</taxon>
        <taxon>Ecdysozoa</taxon>
        <taxon>Arthropoda</taxon>
        <taxon>Chelicerata</taxon>
        <taxon>Arachnida</taxon>
        <taxon>Araneae</taxon>
        <taxon>Araneomorphae</taxon>
        <taxon>Entelegynae</taxon>
        <taxon>Araneoidea</taxon>
        <taxon>Araneidae</taxon>
        <taxon>Caerostris</taxon>
    </lineage>
</organism>
<evidence type="ECO:0000313" key="1">
    <source>
        <dbReference type="EMBL" id="GIY42668.1"/>
    </source>
</evidence>